<dbReference type="EMBL" id="AP022595">
    <property type="protein sequence ID" value="BBY59928.1"/>
    <property type="molecule type" value="Genomic_DNA"/>
</dbReference>
<protein>
    <recommendedName>
        <fullName evidence="3">AMP-dependent synthetase/ligase domain-containing protein</fullName>
    </recommendedName>
</protein>
<dbReference type="KEGG" id="msar:MSAR_30640"/>
<accession>A0A7I7SSY4</accession>
<dbReference type="Proteomes" id="UP000466445">
    <property type="component" value="Chromosome"/>
</dbReference>
<sequence>MRADRAVSDVRVLACADRMYTRSQVDALSAGLAATLARRGVQAGHRVALMSSNRPEFVFAVRAIWRLGASAVLISPSWKAGDVGRALEVAHVDRMHIVTPPSRILGVLNIATVLDTGAWMRLHRRFVLDTMPQHIQSDRITAEIAVAPIVLTIASHPELEKFDLPSLRYIMWCATPVTASVADEMTRRTGVGWISAYGTSEVPVIAAVTTTEDVGADELDALIADRLASDKRPRDIVFVPEIPRLPSGKALRRVLKEQYGRTSDQ</sequence>
<keyword evidence="2" id="KW-0436">Ligase</keyword>
<organism evidence="4 5">
    <name type="scientific">Mycolicibacterium sarraceniae</name>
    <dbReference type="NCBI Taxonomy" id="1534348"/>
    <lineage>
        <taxon>Bacteria</taxon>
        <taxon>Bacillati</taxon>
        <taxon>Actinomycetota</taxon>
        <taxon>Actinomycetes</taxon>
        <taxon>Mycobacteriales</taxon>
        <taxon>Mycobacteriaceae</taxon>
        <taxon>Mycolicibacterium</taxon>
    </lineage>
</organism>
<reference evidence="4 5" key="1">
    <citation type="journal article" date="2019" name="Emerg. Microbes Infect.">
        <title>Comprehensive subspecies identification of 175 nontuberculous mycobacteria species based on 7547 genomic profiles.</title>
        <authorList>
            <person name="Matsumoto Y."/>
            <person name="Kinjo T."/>
            <person name="Motooka D."/>
            <person name="Nabeya D."/>
            <person name="Jung N."/>
            <person name="Uechi K."/>
            <person name="Horii T."/>
            <person name="Iida T."/>
            <person name="Fujita J."/>
            <person name="Nakamura S."/>
        </authorList>
    </citation>
    <scope>NUCLEOTIDE SEQUENCE [LARGE SCALE GENOMIC DNA]</scope>
    <source>
        <strain evidence="4 5">JCM 30395</strain>
    </source>
</reference>
<evidence type="ECO:0000313" key="5">
    <source>
        <dbReference type="Proteomes" id="UP000466445"/>
    </source>
</evidence>
<dbReference type="SUPFAM" id="SSF56801">
    <property type="entry name" value="Acetyl-CoA synthetase-like"/>
    <property type="match status" value="1"/>
</dbReference>
<evidence type="ECO:0000259" key="3">
    <source>
        <dbReference type="Pfam" id="PF00501"/>
    </source>
</evidence>
<dbReference type="Gene3D" id="3.40.50.12780">
    <property type="entry name" value="N-terminal domain of ligase-like"/>
    <property type="match status" value="1"/>
</dbReference>
<gene>
    <name evidence="4" type="ORF">MSAR_30640</name>
</gene>
<dbReference type="GO" id="GO:0016405">
    <property type="term" value="F:CoA-ligase activity"/>
    <property type="evidence" value="ECO:0007669"/>
    <property type="project" value="TreeGrafter"/>
</dbReference>
<dbReference type="Pfam" id="PF00501">
    <property type="entry name" value="AMP-binding"/>
    <property type="match status" value="1"/>
</dbReference>
<proteinExistence type="inferred from homology"/>
<dbReference type="PANTHER" id="PTHR24096">
    <property type="entry name" value="LONG-CHAIN-FATTY-ACID--COA LIGASE"/>
    <property type="match status" value="1"/>
</dbReference>
<dbReference type="InterPro" id="IPR000873">
    <property type="entry name" value="AMP-dep_synth/lig_dom"/>
</dbReference>
<evidence type="ECO:0000256" key="1">
    <source>
        <dbReference type="ARBA" id="ARBA00006432"/>
    </source>
</evidence>
<keyword evidence="5" id="KW-1185">Reference proteome</keyword>
<evidence type="ECO:0000313" key="4">
    <source>
        <dbReference type="EMBL" id="BBY59928.1"/>
    </source>
</evidence>
<dbReference type="Gene3D" id="3.40.50.980">
    <property type="match status" value="1"/>
</dbReference>
<feature type="domain" description="AMP-dependent synthetase/ligase" evidence="3">
    <location>
        <begin position="9"/>
        <end position="92"/>
    </location>
</feature>
<dbReference type="InterPro" id="IPR042099">
    <property type="entry name" value="ANL_N_sf"/>
</dbReference>
<name>A0A7I7SSY4_9MYCO</name>
<evidence type="ECO:0000256" key="2">
    <source>
        <dbReference type="ARBA" id="ARBA00022598"/>
    </source>
</evidence>
<comment type="similarity">
    <text evidence="1">Belongs to the ATP-dependent AMP-binding enzyme family.</text>
</comment>
<dbReference type="AlphaFoldDB" id="A0A7I7SSY4"/>
<dbReference type="PANTHER" id="PTHR24096:SF149">
    <property type="entry name" value="AMP-BINDING DOMAIN-CONTAINING PROTEIN-RELATED"/>
    <property type="match status" value="1"/>
</dbReference>